<dbReference type="OrthoDB" id="4408123at2"/>
<name>A0A410W7Y3_9CORY</name>
<gene>
    <name evidence="1" type="ORF">CPELA_03940</name>
</gene>
<sequence>MQQSITFPPNDQHSANTVAARHERFIAQAEEFQAGIVLRLAHNTEAAHPSPGGQQRRKQPLDRSAAVARLRLNDHHSAEFVHMHAPHIPLKVRTFQALGLSLVQAFELAAENAMKRATTESGLALRARPSALLTGQPSAGMQMDTPGSLPSGWLAHPHLHGIIHRHFSNVFGAPPVFFAPDHRTVLLSPTACPLLEHWISQRFGKVQPIRFASLLSA</sequence>
<accession>A0A410W7Y3</accession>
<keyword evidence="2" id="KW-1185">Reference proteome</keyword>
<organism evidence="1 2">
    <name type="scientific">Corynebacterium pelargi</name>
    <dbReference type="NCBI Taxonomy" id="1471400"/>
    <lineage>
        <taxon>Bacteria</taxon>
        <taxon>Bacillati</taxon>
        <taxon>Actinomycetota</taxon>
        <taxon>Actinomycetes</taxon>
        <taxon>Mycobacteriales</taxon>
        <taxon>Corynebacteriaceae</taxon>
        <taxon>Corynebacterium</taxon>
    </lineage>
</organism>
<proteinExistence type="predicted"/>
<evidence type="ECO:0000313" key="2">
    <source>
        <dbReference type="Proteomes" id="UP000288929"/>
    </source>
</evidence>
<reference evidence="1 2" key="1">
    <citation type="submission" date="2019-01" db="EMBL/GenBank/DDBJ databases">
        <authorList>
            <person name="Ruckert C."/>
            <person name="Busche T."/>
            <person name="Kalinowski J."/>
        </authorList>
    </citation>
    <scope>NUCLEOTIDE SEQUENCE [LARGE SCALE GENOMIC DNA]</scope>
    <source>
        <strain evidence="1 2">136/3</strain>
    </source>
</reference>
<dbReference type="Proteomes" id="UP000288929">
    <property type="component" value="Chromosome"/>
</dbReference>
<evidence type="ECO:0000313" key="1">
    <source>
        <dbReference type="EMBL" id="QAU52067.1"/>
    </source>
</evidence>
<dbReference type="AlphaFoldDB" id="A0A410W7Y3"/>
<protein>
    <submittedName>
        <fullName evidence="1">Uncharacterized protein</fullName>
    </submittedName>
</protein>
<dbReference type="KEGG" id="cpeg:CPELA_03940"/>
<dbReference type="EMBL" id="CP035299">
    <property type="protein sequence ID" value="QAU52067.1"/>
    <property type="molecule type" value="Genomic_DNA"/>
</dbReference>
<dbReference type="RefSeq" id="WP_128889558.1">
    <property type="nucleotide sequence ID" value="NZ_BMCX01000001.1"/>
</dbReference>